<dbReference type="GO" id="GO:0008964">
    <property type="term" value="F:phosphoenolpyruvate carboxylase activity"/>
    <property type="evidence" value="ECO:0007669"/>
    <property type="project" value="UniProtKB-EC"/>
</dbReference>
<proteinExistence type="predicted"/>
<gene>
    <name evidence="4" type="ORF">RFN28_28410</name>
</gene>
<comment type="caution">
    <text evidence="4">The sequence shown here is derived from an EMBL/GenBank/DDBJ whole genome shotgun (WGS) entry which is preliminary data.</text>
</comment>
<evidence type="ECO:0000313" key="4">
    <source>
        <dbReference type="EMBL" id="MDX8482352.1"/>
    </source>
</evidence>
<dbReference type="PANTHER" id="PTHR30523:SF32">
    <property type="entry name" value="PHOSPHOENOLPYRUVATE CARBOXYLASE"/>
    <property type="match status" value="1"/>
</dbReference>
<evidence type="ECO:0000256" key="2">
    <source>
        <dbReference type="ARBA" id="ARBA00022419"/>
    </source>
</evidence>
<dbReference type="PROSITE" id="PS00393">
    <property type="entry name" value="PEPCASE_2"/>
    <property type="match status" value="1"/>
</dbReference>
<keyword evidence="5" id="KW-1185">Reference proteome</keyword>
<name>A0ABU4Y5Y3_9HYPH</name>
<evidence type="ECO:0000256" key="3">
    <source>
        <dbReference type="PROSITE-ProRule" id="PRU10112"/>
    </source>
</evidence>
<comment type="function">
    <text evidence="1">Forms oxaloacetate, a four-carbon dicarboxylic acid source for the tricarboxylic acid cycle.</text>
</comment>
<feature type="active site" evidence="3">
    <location>
        <position position="685"/>
    </location>
</feature>
<organism evidence="4 5">
    <name type="scientific">Mesorhizobium album</name>
    <dbReference type="NCBI Taxonomy" id="3072314"/>
    <lineage>
        <taxon>Bacteria</taxon>
        <taxon>Pseudomonadati</taxon>
        <taxon>Pseudomonadota</taxon>
        <taxon>Alphaproteobacteria</taxon>
        <taxon>Hyphomicrobiales</taxon>
        <taxon>Phyllobacteriaceae</taxon>
        <taxon>Mesorhizobium</taxon>
    </lineage>
</organism>
<dbReference type="Pfam" id="PF00311">
    <property type="entry name" value="PEPcase"/>
    <property type="match status" value="1"/>
</dbReference>
<evidence type="ECO:0000256" key="1">
    <source>
        <dbReference type="ARBA" id="ARBA00003670"/>
    </source>
</evidence>
<protein>
    <recommendedName>
        <fullName evidence="2">Phosphoenolpyruvate carboxylase</fullName>
    </recommendedName>
</protein>
<dbReference type="RefSeq" id="WP_320290448.1">
    <property type="nucleotide sequence ID" value="NZ_JAVIIW010000047.1"/>
</dbReference>
<dbReference type="Gene3D" id="1.20.1440.90">
    <property type="entry name" value="Phosphoenolpyruvate/pyruvate domain"/>
    <property type="match status" value="1"/>
</dbReference>
<accession>A0ABU4Y5Y3</accession>
<evidence type="ECO:0000313" key="5">
    <source>
        <dbReference type="Proteomes" id="UP001287059"/>
    </source>
</evidence>
<dbReference type="PRINTS" id="PR00150">
    <property type="entry name" value="PEPCARBXLASE"/>
</dbReference>
<reference evidence="4 5" key="1">
    <citation type="submission" date="2023-08" db="EMBL/GenBank/DDBJ databases">
        <title>Implementing the SeqCode for naming new Mesorhizobium species isolated from Vachellia karroo root nodules.</title>
        <authorList>
            <person name="Van Lill M."/>
        </authorList>
    </citation>
    <scope>NUCLEOTIDE SEQUENCE [LARGE SCALE GENOMIC DNA]</scope>
    <source>
        <strain evidence="4 5">VK24D</strain>
    </source>
</reference>
<keyword evidence="4" id="KW-0456">Lyase</keyword>
<dbReference type="PANTHER" id="PTHR30523">
    <property type="entry name" value="PHOSPHOENOLPYRUVATE CARBOXYLASE"/>
    <property type="match status" value="1"/>
</dbReference>
<dbReference type="InterPro" id="IPR021135">
    <property type="entry name" value="PEP_COase"/>
</dbReference>
<sequence>MAHALRRDQEAPAARPYPFVPHDGTGQPALFRSRLFYYDATLLHYRQVISAGETRWTNDRTGSRFLPGRVALDTLADHHLDWASTYPNEWQIYPSGRFQDGKKPVCLQLAFLVSRGARRSSGTTPRRMGAALDDARLLSCHEDVRSLLFRLLTSVVSEREPGIAGVPAGRVSLDTLADAQRIPALQATGIWFQLVAIANELIAMRSRRELEQRGGADEVIGSFANVVGEIAAAGYPAEELQAALDTLSVGPTMTAHPTEAKRVTVLEIHRRIYRKLTELEQQRWAPREREQLIDDLRSEIELLWMSGELRLERPSVESEIAWGLHFFREVIFEATPKIYDAVEEAFARHYPKYDLKVPSFMRYASWIGGDRDGNPNVTAKTTARALTECRQAAIGWYIQQVRRLVTVLSVSANVVDIPEDFNKALGQALHRSAAAREIVARNPGEPLRQFAAAMLDRLLATLGETAAKPYARSELFRADLRHVETVLTKLGGNHVARRFVRPLRQQVETFGFRTVALDIRQNSTVVNRVLSELFKHMDADEAPTPDTPQWAQRIRSALSAGEQLRIDPKSLSEEARDLLDLFDVIREASSGPNGGAVGAFILSMTRSCDDLLAVYLLAQYSGMATALDGSGAIALRVVPLFETIADLRAAPDVLDQLLSVSIVRRSVRDFGNRQEVMLGYSDSNKDGGFLASNWELNKTQRRICALSQKRKITISFFHGRGGSVSRGGAPTGRAIAAQPAGTVGGAMRVTEQGEVVSSKFANRGTGLYQLEILAASVFAHTVKSHNEAELKEIPEFSEALEALTGMSQASYSGLINEPGFIDYFHQASPVEELSLLKIGSRPARRFGARDISDLRAIPWVFAWSQNRHLLTNWYGIGSALNSFLNVRGNAGLELLRQMFERSRFFRLIVDEVDKGLYQTDMEIGRLYAGLVQDHEVSERIYRKIAAEYALTRKTIAEINGGLKVSQRFPAFKQHFDRIRPQLDGIHRLQVQLLREVRAQNGSTAKPKRAVNALLLSINCISTGLGWTG</sequence>
<dbReference type="InterPro" id="IPR033129">
    <property type="entry name" value="PEPCASE_His_AS"/>
</dbReference>
<dbReference type="EMBL" id="JAVIIW010000047">
    <property type="protein sequence ID" value="MDX8482352.1"/>
    <property type="molecule type" value="Genomic_DNA"/>
</dbReference>
<dbReference type="SUPFAM" id="SSF51621">
    <property type="entry name" value="Phosphoenolpyruvate/pyruvate domain"/>
    <property type="match status" value="1"/>
</dbReference>
<dbReference type="Proteomes" id="UP001287059">
    <property type="component" value="Unassembled WGS sequence"/>
</dbReference>
<dbReference type="InterPro" id="IPR015813">
    <property type="entry name" value="Pyrv/PenolPyrv_kinase-like_dom"/>
</dbReference>